<dbReference type="EMBL" id="JAYLVJ010000004">
    <property type="protein sequence ID" value="MEO1753253.1"/>
    <property type="molecule type" value="Genomic_DNA"/>
</dbReference>
<reference evidence="2 3" key="1">
    <citation type="submission" date="2024-01" db="EMBL/GenBank/DDBJ databases">
        <title>The diversity of rhizobia nodulating Mimosa spp. in eleven states of Brazil covering several biomes is determined by host plant, location, and edaphic factors.</title>
        <authorList>
            <person name="Rouws L."/>
            <person name="Barauna A."/>
            <person name="Beukes C."/>
            <person name="De Faria S.M."/>
            <person name="Gross E."/>
            <person name="Dos Reis Junior F.B."/>
            <person name="Simon M."/>
            <person name="Maluk M."/>
            <person name="Odee D.W."/>
            <person name="Kenicer G."/>
            <person name="Young J.P.W."/>
            <person name="Reis V.M."/>
            <person name="Zilli J."/>
            <person name="James E.K."/>
        </authorList>
    </citation>
    <scope>NUCLEOTIDE SEQUENCE [LARGE SCALE GENOMIC DNA]</scope>
    <source>
        <strain evidence="2 3">JHI1651</strain>
    </source>
</reference>
<proteinExistence type="predicted"/>
<evidence type="ECO:0000313" key="3">
    <source>
        <dbReference type="Proteomes" id="UP001462961"/>
    </source>
</evidence>
<dbReference type="Gene3D" id="2.180.10.10">
    <property type="entry name" value="RHS repeat-associated core"/>
    <property type="match status" value="1"/>
</dbReference>
<gene>
    <name evidence="2" type="ORF">VOI32_04840</name>
</gene>
<evidence type="ECO:0000313" key="2">
    <source>
        <dbReference type="EMBL" id="MEO1753253.1"/>
    </source>
</evidence>
<feature type="region of interest" description="Disordered" evidence="1">
    <location>
        <begin position="184"/>
        <end position="208"/>
    </location>
</feature>
<comment type="caution">
    <text evidence="2">The sequence shown here is derived from an EMBL/GenBank/DDBJ whole genome shotgun (WGS) entry which is preliminary data.</text>
</comment>
<dbReference type="InterPro" id="IPR031325">
    <property type="entry name" value="RHS_repeat"/>
</dbReference>
<sequence>MKLFRCIEKFLLRRAGSERVQSRRILIEINHPNQFFTSFHMGEPAAAQAISNAHRASSTDKAAARFAGAMSVPVALEVSGLLDGHETFGEPFSRHDARGVQDREKVEAWRRSLPKWLDNVMGEYLGVTYEYDAHGNLARRREPGGLTWLYRWDAAGRLKKAQRYARPPAAHEFDHQLRTADEFQPATGSTLFLTPRASLTPPSPSTEK</sequence>
<accession>A0ABV0DQ67</accession>
<organism evidence="2 3">
    <name type="scientific">Paraburkholderia caribensis</name>
    <dbReference type="NCBI Taxonomy" id="75105"/>
    <lineage>
        <taxon>Bacteria</taxon>
        <taxon>Pseudomonadati</taxon>
        <taxon>Pseudomonadota</taxon>
        <taxon>Betaproteobacteria</taxon>
        <taxon>Burkholderiales</taxon>
        <taxon>Burkholderiaceae</taxon>
        <taxon>Paraburkholderia</taxon>
    </lineage>
</organism>
<dbReference type="Pfam" id="PF05593">
    <property type="entry name" value="RHS_repeat"/>
    <property type="match status" value="1"/>
</dbReference>
<dbReference type="RefSeq" id="WP_146174401.1">
    <property type="nucleotide sequence ID" value="NZ_CP015959.1"/>
</dbReference>
<name>A0ABV0DQ67_9BURK</name>
<evidence type="ECO:0000256" key="1">
    <source>
        <dbReference type="SAM" id="MobiDB-lite"/>
    </source>
</evidence>
<protein>
    <submittedName>
        <fullName evidence="2">RHS repeat domain-containing protein</fullName>
    </submittedName>
</protein>
<keyword evidence="3" id="KW-1185">Reference proteome</keyword>
<dbReference type="Proteomes" id="UP001462961">
    <property type="component" value="Unassembled WGS sequence"/>
</dbReference>
<dbReference type="NCBIfam" id="TIGR01643">
    <property type="entry name" value="YD_repeat_2x"/>
    <property type="match status" value="1"/>
</dbReference>
<dbReference type="InterPro" id="IPR006530">
    <property type="entry name" value="YD"/>
</dbReference>